<dbReference type="InterPro" id="IPR020916">
    <property type="entry name" value="Gln_gamma-glutamylTfrase_bac"/>
</dbReference>
<evidence type="ECO:0000256" key="2">
    <source>
        <dbReference type="ARBA" id="ARBA00022969"/>
    </source>
</evidence>
<dbReference type="PANTHER" id="PTHR32305">
    <property type="match status" value="1"/>
</dbReference>
<dbReference type="GO" id="GO:0030435">
    <property type="term" value="P:sporulation resulting in formation of a cellular spore"/>
    <property type="evidence" value="ECO:0007669"/>
    <property type="project" value="UniProtKB-KW"/>
</dbReference>
<organism evidence="3 4">
    <name type="scientific">Akkermansia glycaniphila</name>
    <dbReference type="NCBI Taxonomy" id="1679444"/>
    <lineage>
        <taxon>Bacteria</taxon>
        <taxon>Pseudomonadati</taxon>
        <taxon>Verrucomicrobiota</taxon>
        <taxon>Verrucomicrobiia</taxon>
        <taxon>Verrucomicrobiales</taxon>
        <taxon>Akkermansiaceae</taxon>
        <taxon>Akkermansia</taxon>
    </lineage>
</organism>
<dbReference type="AlphaFoldDB" id="A0A1C7PF96"/>
<accession>A0A1C7PF96</accession>
<dbReference type="EMBL" id="LT629973">
    <property type="protein sequence ID" value="SEH96861.1"/>
    <property type="molecule type" value="Genomic_DNA"/>
</dbReference>
<keyword evidence="2" id="KW-0749">Sporulation</keyword>
<gene>
    <name evidence="3" type="ORF">PYTT_2167</name>
</gene>
<dbReference type="Pfam" id="PF20085">
    <property type="entry name" value="TGL"/>
    <property type="match status" value="1"/>
</dbReference>
<dbReference type="PANTHER" id="PTHR32305:SF15">
    <property type="entry name" value="PROTEIN RHSA-RELATED"/>
    <property type="match status" value="1"/>
</dbReference>
<dbReference type="InterPro" id="IPR022385">
    <property type="entry name" value="Rhs_assc_core"/>
</dbReference>
<keyword evidence="4" id="KW-1185">Reference proteome</keyword>
<dbReference type="Gene3D" id="2.180.10.10">
    <property type="entry name" value="RHS repeat-associated core"/>
    <property type="match status" value="1"/>
</dbReference>
<reference evidence="4" key="1">
    <citation type="submission" date="2016-09" db="EMBL/GenBank/DDBJ databases">
        <authorList>
            <person name="Koehorst J."/>
        </authorList>
    </citation>
    <scope>NUCLEOTIDE SEQUENCE [LARGE SCALE GENOMIC DNA]</scope>
</reference>
<keyword evidence="1 3" id="KW-0808">Transferase</keyword>
<evidence type="ECO:0000313" key="4">
    <source>
        <dbReference type="Proteomes" id="UP000176204"/>
    </source>
</evidence>
<evidence type="ECO:0000313" key="3">
    <source>
        <dbReference type="EMBL" id="SEH96861.1"/>
    </source>
</evidence>
<dbReference type="STRING" id="1679444.PYTT_2167"/>
<dbReference type="InterPro" id="IPR050708">
    <property type="entry name" value="T6SS_VgrG/RHS"/>
</dbReference>
<dbReference type="PRINTS" id="PR00394">
    <property type="entry name" value="RHSPROTEIN"/>
</dbReference>
<dbReference type="OrthoDB" id="200270at2"/>
<protein>
    <submittedName>
        <fullName evidence="3">Transglutaminase transferase acyltransferase gamma-glutamyltransferase protein-glutamine tgase sporulation tgl</fullName>
    </submittedName>
</protein>
<evidence type="ECO:0000256" key="1">
    <source>
        <dbReference type="ARBA" id="ARBA00022679"/>
    </source>
</evidence>
<dbReference type="Proteomes" id="UP000176204">
    <property type="component" value="Chromosome I"/>
</dbReference>
<dbReference type="NCBIfam" id="TIGR03696">
    <property type="entry name" value="Rhs_assc_core"/>
    <property type="match status" value="1"/>
</dbReference>
<dbReference type="RefSeq" id="WP_067771883.1">
    <property type="nucleotide sequence ID" value="NZ_LIGX01000001.1"/>
</dbReference>
<sequence>MFIFSIRANGSTVIENGYDYMGRRYMKRVTVNGTVILHQHYLYRGYLQIAALDLTRSNAPALWLLHWDPTQPIATRPLSIRKNGTWYTYGHDLTKNVTELYKADGTIATAYDYTPYGSVTVNGIDQPIQWSSEHYDPELALVYYNYRHYNPADGRWINRDPIAEKGGRNLYAFVGNAPTLYCDSLGLWAREDEWTFSSSGYKGHICAQENDSWETLYKEIAGEIVHIPKGMPEKGKIYEVAPILQALEKQIRNNIVAATKSLNANFGKVQYFDLNWQGDELDRFFHEGRGPLECHHAVLVVVAKGVMDTVGKSVFNDLFTLRSFKKPDGQYLMQVKASDIKSMQLGDWGYIKNDPRYDSRLGSLQGENIIKLGDDQF</sequence>
<name>A0A1C7PF96_9BACT</name>
<dbReference type="GO" id="GO:0003810">
    <property type="term" value="F:protein-glutamine gamma-glutamyltransferase activity"/>
    <property type="evidence" value="ECO:0007669"/>
    <property type="project" value="InterPro"/>
</dbReference>
<keyword evidence="3" id="KW-0012">Acyltransferase</keyword>
<proteinExistence type="predicted"/>
<dbReference type="KEGG" id="agl:PYTT_2167"/>